<accession>A0A060RBF3</accession>
<gene>
    <name evidence="5" type="ORF">BN938_1025</name>
</gene>
<evidence type="ECO:0000313" key="5">
    <source>
        <dbReference type="EMBL" id="CDN31123.1"/>
    </source>
</evidence>
<dbReference type="PRINTS" id="PR00080">
    <property type="entry name" value="SDRFAMILY"/>
</dbReference>
<dbReference type="SMART" id="SM00822">
    <property type="entry name" value="PKS_KR"/>
    <property type="match status" value="1"/>
</dbReference>
<dbReference type="GO" id="GO:0016020">
    <property type="term" value="C:membrane"/>
    <property type="evidence" value="ECO:0007669"/>
    <property type="project" value="TreeGrafter"/>
</dbReference>
<evidence type="ECO:0000259" key="4">
    <source>
        <dbReference type="SMART" id="SM00822"/>
    </source>
</evidence>
<dbReference type="KEGG" id="rbc:BN938_1025"/>
<dbReference type="PROSITE" id="PS00061">
    <property type="entry name" value="ADH_SHORT"/>
    <property type="match status" value="1"/>
</dbReference>
<comment type="similarity">
    <text evidence="1 3">Belongs to the short-chain dehydrogenases/reductases (SDR) family.</text>
</comment>
<dbReference type="AlphaFoldDB" id="A0A060RBF3"/>
<evidence type="ECO:0000313" key="6">
    <source>
        <dbReference type="Proteomes" id="UP000027616"/>
    </source>
</evidence>
<dbReference type="OrthoDB" id="9786056at2"/>
<evidence type="ECO:0000256" key="1">
    <source>
        <dbReference type="ARBA" id="ARBA00006484"/>
    </source>
</evidence>
<dbReference type="Pfam" id="PF00106">
    <property type="entry name" value="adh_short"/>
    <property type="match status" value="1"/>
</dbReference>
<dbReference type="InterPro" id="IPR020904">
    <property type="entry name" value="Sc_DH/Rdtase_CS"/>
</dbReference>
<dbReference type="InterPro" id="IPR002347">
    <property type="entry name" value="SDR_fam"/>
</dbReference>
<dbReference type="PANTHER" id="PTHR44196">
    <property type="entry name" value="DEHYDROGENASE/REDUCTASE SDR FAMILY MEMBER 7B"/>
    <property type="match status" value="1"/>
</dbReference>
<dbReference type="EMBL" id="HG934468">
    <property type="protein sequence ID" value="CDN31123.1"/>
    <property type="molecule type" value="Genomic_DNA"/>
</dbReference>
<feature type="domain" description="Ketoreductase" evidence="4">
    <location>
        <begin position="6"/>
        <end position="185"/>
    </location>
</feature>
<dbReference type="HOGENOM" id="CLU_010194_2_1_10"/>
<evidence type="ECO:0000256" key="2">
    <source>
        <dbReference type="ARBA" id="ARBA00023002"/>
    </source>
</evidence>
<dbReference type="InterPro" id="IPR036291">
    <property type="entry name" value="NAD(P)-bd_dom_sf"/>
</dbReference>
<dbReference type="PANTHER" id="PTHR44196:SF1">
    <property type="entry name" value="DEHYDROGENASE_REDUCTASE SDR FAMILY MEMBER 7B"/>
    <property type="match status" value="1"/>
</dbReference>
<dbReference type="eggNOG" id="COG4221">
    <property type="taxonomic scope" value="Bacteria"/>
</dbReference>
<organism evidence="5 6">
    <name type="scientific">Mucinivorans hirudinis</name>
    <dbReference type="NCBI Taxonomy" id="1433126"/>
    <lineage>
        <taxon>Bacteria</taxon>
        <taxon>Pseudomonadati</taxon>
        <taxon>Bacteroidota</taxon>
        <taxon>Bacteroidia</taxon>
        <taxon>Bacteroidales</taxon>
        <taxon>Rikenellaceae</taxon>
        <taxon>Mucinivorans</taxon>
    </lineage>
</organism>
<evidence type="ECO:0000256" key="3">
    <source>
        <dbReference type="RuleBase" id="RU000363"/>
    </source>
</evidence>
<keyword evidence="6" id="KW-1185">Reference proteome</keyword>
<dbReference type="InterPro" id="IPR057326">
    <property type="entry name" value="KR_dom"/>
</dbReference>
<name>A0A060RBF3_9BACT</name>
<dbReference type="SUPFAM" id="SSF51735">
    <property type="entry name" value="NAD(P)-binding Rossmann-fold domains"/>
    <property type="match status" value="1"/>
</dbReference>
<dbReference type="PATRIC" id="fig|1433126.3.peg.1023"/>
<proteinExistence type="inferred from homology"/>
<dbReference type="NCBIfam" id="NF004825">
    <property type="entry name" value="PRK06181.1"/>
    <property type="match status" value="1"/>
</dbReference>
<dbReference type="GO" id="GO:0016491">
    <property type="term" value="F:oxidoreductase activity"/>
    <property type="evidence" value="ECO:0007669"/>
    <property type="project" value="UniProtKB-KW"/>
</dbReference>
<protein>
    <submittedName>
        <fullName evidence="5">Short chain dehydrogenase</fullName>
    </submittedName>
</protein>
<sequence length="268" mass="29594">MKICGKIVVITGASSGIGLALARACSQRGAKVVLAARSIEKLRTIEEELPTDSLAVECDVSRQQECKRLIELCVDRFGGVDILINNAGVSMRALFDEVDLEVLHRSMNTNFWGAVYCTKYALPYIQSSGGSVVGVSSVAGIHGLPCRTGYSASKYAMQGFLDTLRSENMYKGVHVMVACPGFTESNVRFAAMTSDGSPQGESPRKEERMMSAEEVAERIIRGIEKRKRTLLMDFNGRASWVLKFIAPRFLDKMYYRVMANEPDSPLKR</sequence>
<dbReference type="Gene3D" id="3.40.50.720">
    <property type="entry name" value="NAD(P)-binding Rossmann-like Domain"/>
    <property type="match status" value="1"/>
</dbReference>
<dbReference type="PRINTS" id="PR00081">
    <property type="entry name" value="GDHRDH"/>
</dbReference>
<dbReference type="Proteomes" id="UP000027616">
    <property type="component" value="Chromosome I"/>
</dbReference>
<reference evidence="5 6" key="1">
    <citation type="journal article" date="2015" name="Genome Announc.">
        <title>Complete Genome Sequence of the Novel Leech Symbiont Mucinivorans hirudinis M3T.</title>
        <authorList>
            <person name="Nelson M.C."/>
            <person name="Bomar L."/>
            <person name="Graf J."/>
        </authorList>
    </citation>
    <scope>NUCLEOTIDE SEQUENCE [LARGE SCALE GENOMIC DNA]</scope>
    <source>
        <strain evidence="6">M3</strain>
    </source>
</reference>
<keyword evidence="2" id="KW-0560">Oxidoreductase</keyword>
<dbReference type="STRING" id="1433126.BN938_1025"/>